<dbReference type="AlphaFoldDB" id="A0A6M8J6Z8"/>
<protein>
    <submittedName>
        <fullName evidence="1">Uncharacterized protein</fullName>
    </submittedName>
</protein>
<dbReference type="EMBL" id="CP053716">
    <property type="protein sequence ID" value="QKF07378.1"/>
    <property type="molecule type" value="Genomic_DNA"/>
</dbReference>
<reference evidence="2" key="1">
    <citation type="submission" date="2020-05" db="EMBL/GenBank/DDBJ databases">
        <title>Novel species in genus Nocardioides.</title>
        <authorList>
            <person name="Zhang G."/>
        </authorList>
    </citation>
    <scope>NUCLEOTIDE SEQUENCE [LARGE SCALE GENOMIC DNA]</scope>
    <source>
        <strain evidence="2">zg-1050</strain>
    </source>
</reference>
<gene>
    <name evidence="1" type="ORF">HLV38_04025</name>
</gene>
<evidence type="ECO:0000313" key="1">
    <source>
        <dbReference type="EMBL" id="QKF07378.1"/>
    </source>
</evidence>
<accession>A0A6M8J6Z8</accession>
<keyword evidence="2" id="KW-1185">Reference proteome</keyword>
<dbReference type="RefSeq" id="WP_172163713.1">
    <property type="nucleotide sequence ID" value="NZ_CP053716.1"/>
</dbReference>
<proteinExistence type="predicted"/>
<organism evidence="1 2">
    <name type="scientific">Berryella wangjianweii</name>
    <dbReference type="NCBI Taxonomy" id="2734634"/>
    <lineage>
        <taxon>Bacteria</taxon>
        <taxon>Bacillati</taxon>
        <taxon>Actinomycetota</taxon>
        <taxon>Coriobacteriia</taxon>
        <taxon>Eggerthellales</taxon>
        <taxon>Eggerthellaceae</taxon>
        <taxon>Berryella</taxon>
    </lineage>
</organism>
<evidence type="ECO:0000313" key="2">
    <source>
        <dbReference type="Proteomes" id="UP000503297"/>
    </source>
</evidence>
<sequence>MGAFDEMEPRSHRLMAGIALVLWVLSAAPFLWRGEQAIPFLAQLIPLATLVALAFRLGLQQRSEIVAFSLAWCALQGVWMAAGVHLSLVVAQLVIAGLCLFVIFHAHPRRFRERSAANRGVYVCCAVACCLLQVATMVLMALFLDPTATAFVGPKGVEIWTGEGRIDLALMPTGCGRIPAAS</sequence>
<dbReference type="Proteomes" id="UP000503297">
    <property type="component" value="Chromosome"/>
</dbReference>
<name>A0A6M8J6Z8_9ACTN</name>
<dbReference type="KEGG" id="bwa:HLV38_04025"/>